<dbReference type="AlphaFoldDB" id="A0A3R7PER8"/>
<evidence type="ECO:0000313" key="4">
    <source>
        <dbReference type="Proteomes" id="UP000283509"/>
    </source>
</evidence>
<comment type="caution">
    <text evidence="3">The sequence shown here is derived from an EMBL/GenBank/DDBJ whole genome shotgun (WGS) entry which is preliminary data.</text>
</comment>
<dbReference type="EMBL" id="QCYY01003424">
    <property type="protein sequence ID" value="ROT63556.1"/>
    <property type="molecule type" value="Genomic_DNA"/>
</dbReference>
<feature type="transmembrane region" description="Helical" evidence="2">
    <location>
        <begin position="201"/>
        <end position="222"/>
    </location>
</feature>
<evidence type="ECO:0000256" key="1">
    <source>
        <dbReference type="SAM" id="MobiDB-lite"/>
    </source>
</evidence>
<feature type="transmembrane region" description="Helical" evidence="2">
    <location>
        <begin position="364"/>
        <end position="385"/>
    </location>
</feature>
<evidence type="ECO:0000313" key="3">
    <source>
        <dbReference type="EMBL" id="ROT63556.1"/>
    </source>
</evidence>
<keyword evidence="2" id="KW-0472">Membrane</keyword>
<feature type="transmembrane region" description="Helical" evidence="2">
    <location>
        <begin position="301"/>
        <end position="320"/>
    </location>
</feature>
<protein>
    <submittedName>
        <fullName evidence="3">Uncharacterized protein</fullName>
    </submittedName>
</protein>
<feature type="region of interest" description="Disordered" evidence="1">
    <location>
        <begin position="1"/>
        <end position="58"/>
    </location>
</feature>
<reference evidence="3 4" key="2">
    <citation type="submission" date="2019-01" db="EMBL/GenBank/DDBJ databases">
        <title>The decoding of complex shrimp genome reveals the adaptation for benthos swimmer, frequently molting mechanism and breeding impact on genome.</title>
        <authorList>
            <person name="Sun Y."/>
            <person name="Gao Y."/>
            <person name="Yu Y."/>
        </authorList>
    </citation>
    <scope>NUCLEOTIDE SEQUENCE [LARGE SCALE GENOMIC DNA]</scope>
    <source>
        <tissue evidence="3">Muscle</tissue>
    </source>
</reference>
<feature type="compositionally biased region" description="Basic and acidic residues" evidence="1">
    <location>
        <begin position="1"/>
        <end position="17"/>
    </location>
</feature>
<sequence length="491" mass="52460">MTRDDPEAFPFDKENITKDPGACVGGRRARDGIARIPGGRSDVGLREEGPKGRSRTATPSACVTALCHDQRGRRGCGGWVGGGLGAPAASLGAVQSTEPRYISRQAGPGCSPPPPLLFPSVSSPSLSPSLPSSSLLLSPLLPLSSPPPFFTPAHLPGSLHLPSFTPFPPSSVPSSTFYLSYSSSLFFFPLSHAPSLPFHPLPIFLLFILFLLLSSLPLFFFVPSLAPTFLVPLFLSSFPPSFLPSSPFLSSSLPSSPSLPFLYLFCTPSSFSLFSPFLCLLFVFLSFIAHPSIRCFSSLPPTILISSSTLSLSFSSYFLPSLASAHSASSPSFAPSFSSFSSFHLLYILFLPSLTTMFSSFSSAYFRGFLFSLLPFFFSSLRLSLPSIYCPGSSFPLPFSLLHSYLPSLAFSPSPLLPSHSPSLSFFPSFLPSFCPSLPPAYFPGSFPPAAGGGRGPSPPPCESGSLSLYKSPLTREDNRPPHSPHGRKSH</sequence>
<dbReference type="STRING" id="6689.A0A3R7PER8"/>
<keyword evidence="2" id="KW-0812">Transmembrane</keyword>
<reference evidence="3 4" key="1">
    <citation type="submission" date="2018-04" db="EMBL/GenBank/DDBJ databases">
        <authorList>
            <person name="Zhang X."/>
            <person name="Yuan J."/>
            <person name="Li F."/>
            <person name="Xiang J."/>
        </authorList>
    </citation>
    <scope>NUCLEOTIDE SEQUENCE [LARGE SCALE GENOMIC DNA]</scope>
    <source>
        <tissue evidence="3">Muscle</tissue>
    </source>
</reference>
<feature type="region of interest" description="Disordered" evidence="1">
    <location>
        <begin position="451"/>
        <end position="491"/>
    </location>
</feature>
<dbReference type="Proteomes" id="UP000283509">
    <property type="component" value="Unassembled WGS sequence"/>
</dbReference>
<evidence type="ECO:0000256" key="2">
    <source>
        <dbReference type="SAM" id="Phobius"/>
    </source>
</evidence>
<keyword evidence="4" id="KW-1185">Reference proteome</keyword>
<accession>A0A3R7PER8</accession>
<feature type="transmembrane region" description="Helical" evidence="2">
    <location>
        <begin position="332"/>
        <end position="352"/>
    </location>
</feature>
<organism evidence="3 4">
    <name type="scientific">Penaeus vannamei</name>
    <name type="common">Whiteleg shrimp</name>
    <name type="synonym">Litopenaeus vannamei</name>
    <dbReference type="NCBI Taxonomy" id="6689"/>
    <lineage>
        <taxon>Eukaryota</taxon>
        <taxon>Metazoa</taxon>
        <taxon>Ecdysozoa</taxon>
        <taxon>Arthropoda</taxon>
        <taxon>Crustacea</taxon>
        <taxon>Multicrustacea</taxon>
        <taxon>Malacostraca</taxon>
        <taxon>Eumalacostraca</taxon>
        <taxon>Eucarida</taxon>
        <taxon>Decapoda</taxon>
        <taxon>Dendrobranchiata</taxon>
        <taxon>Penaeoidea</taxon>
        <taxon>Penaeidae</taxon>
        <taxon>Penaeus</taxon>
    </lineage>
</organism>
<keyword evidence="2" id="KW-1133">Transmembrane helix</keyword>
<feature type="transmembrane region" description="Helical" evidence="2">
    <location>
        <begin position="261"/>
        <end position="289"/>
    </location>
</feature>
<gene>
    <name evidence="3" type="ORF">C7M84_018557</name>
</gene>
<proteinExistence type="predicted"/>
<feature type="transmembrane region" description="Helical" evidence="2">
    <location>
        <begin position="229"/>
        <end position="249"/>
    </location>
</feature>
<name>A0A3R7PER8_PENVA</name>